<accession>A0A7W8MA45</accession>
<gene>
    <name evidence="2" type="ORF">HNQ70_003325</name>
</gene>
<evidence type="ECO:0000313" key="2">
    <source>
        <dbReference type="EMBL" id="MBB5273297.1"/>
    </source>
</evidence>
<name>A0A7W8MA45_9BURK</name>
<feature type="region of interest" description="Disordered" evidence="1">
    <location>
        <begin position="80"/>
        <end position="103"/>
    </location>
</feature>
<keyword evidence="3" id="KW-1185">Reference proteome</keyword>
<evidence type="ECO:0000256" key="1">
    <source>
        <dbReference type="SAM" id="MobiDB-lite"/>
    </source>
</evidence>
<sequence>MSQSAVDLEAAWRAPAEVFARPEDVVAHAALSQEQKIEILMLWEHDVVEQEQATDAGMPGGMEGDLLRRILLALEAMTAGASTGDRAPARREVVTRRRPAGGV</sequence>
<reference evidence="2 3" key="1">
    <citation type="submission" date="2020-08" db="EMBL/GenBank/DDBJ databases">
        <title>Genomic Encyclopedia of Type Strains, Phase IV (KMG-IV): sequencing the most valuable type-strain genomes for metagenomic binning, comparative biology and taxonomic classification.</title>
        <authorList>
            <person name="Goeker M."/>
        </authorList>
    </citation>
    <scope>NUCLEOTIDE SEQUENCE [LARGE SCALE GENOMIC DNA]</scope>
    <source>
        <strain evidence="2 3">DSM 29781</strain>
    </source>
</reference>
<dbReference type="AlphaFoldDB" id="A0A7W8MA45"/>
<dbReference type="RefSeq" id="WP_183969716.1">
    <property type="nucleotide sequence ID" value="NZ_BAABEW010000024.1"/>
</dbReference>
<proteinExistence type="predicted"/>
<dbReference type="EMBL" id="JACHGB010000006">
    <property type="protein sequence ID" value="MBB5273297.1"/>
    <property type="molecule type" value="Genomic_DNA"/>
</dbReference>
<dbReference type="Proteomes" id="UP000532440">
    <property type="component" value="Unassembled WGS sequence"/>
</dbReference>
<evidence type="ECO:0000313" key="3">
    <source>
        <dbReference type="Proteomes" id="UP000532440"/>
    </source>
</evidence>
<organism evidence="2 3">
    <name type="scientific">Quisquiliibacterium transsilvanicum</name>
    <dbReference type="NCBI Taxonomy" id="1549638"/>
    <lineage>
        <taxon>Bacteria</taxon>
        <taxon>Pseudomonadati</taxon>
        <taxon>Pseudomonadota</taxon>
        <taxon>Betaproteobacteria</taxon>
        <taxon>Burkholderiales</taxon>
        <taxon>Burkholderiaceae</taxon>
        <taxon>Quisquiliibacterium</taxon>
    </lineage>
</organism>
<comment type="caution">
    <text evidence="2">The sequence shown here is derived from an EMBL/GenBank/DDBJ whole genome shotgun (WGS) entry which is preliminary data.</text>
</comment>
<protein>
    <submittedName>
        <fullName evidence="2">Uncharacterized protein</fullName>
    </submittedName>
</protein>